<reference evidence="1 2" key="1">
    <citation type="submission" date="2024-06" db="EMBL/GenBank/DDBJ databases">
        <title>Genomic Encyclopedia of Type Strains, Phase IV (KMG-IV): sequencing the most valuable type-strain genomes for metagenomic binning, comparative biology and taxonomic classification.</title>
        <authorList>
            <person name="Goeker M."/>
        </authorList>
    </citation>
    <scope>NUCLEOTIDE SEQUENCE [LARGE SCALE GENOMIC DNA]</scope>
    <source>
        <strain evidence="1 2">DSM 23649</strain>
    </source>
</reference>
<gene>
    <name evidence="1" type="ORF">ABID23_000969</name>
</gene>
<accession>A0ABV2HH58</accession>
<keyword evidence="2" id="KW-1185">Reference proteome</keyword>
<name>A0ABV2HH58_9HYPH</name>
<evidence type="ECO:0000313" key="2">
    <source>
        <dbReference type="Proteomes" id="UP001549086"/>
    </source>
</evidence>
<proteinExistence type="predicted"/>
<dbReference type="Proteomes" id="UP001549086">
    <property type="component" value="Unassembled WGS sequence"/>
</dbReference>
<dbReference type="EMBL" id="JBEPLI010000008">
    <property type="protein sequence ID" value="MET3589881.1"/>
    <property type="molecule type" value="Genomic_DNA"/>
</dbReference>
<sequence>MLRRWVFLCGILGWCVTEVLSCWLVGHMVFVNGRGAWFTDAGAAVTDVGTLAW</sequence>
<protein>
    <submittedName>
        <fullName evidence="1">Uncharacterized protein</fullName>
    </submittedName>
</protein>
<comment type="caution">
    <text evidence="1">The sequence shown here is derived from an EMBL/GenBank/DDBJ whole genome shotgun (WGS) entry which is preliminary data.</text>
</comment>
<organism evidence="1 2">
    <name type="scientific">Bartonella silvatica</name>
    <dbReference type="NCBI Taxonomy" id="357760"/>
    <lineage>
        <taxon>Bacteria</taxon>
        <taxon>Pseudomonadati</taxon>
        <taxon>Pseudomonadota</taxon>
        <taxon>Alphaproteobacteria</taxon>
        <taxon>Hyphomicrobiales</taxon>
        <taxon>Bartonellaceae</taxon>
        <taxon>Bartonella</taxon>
    </lineage>
</organism>
<evidence type="ECO:0000313" key="1">
    <source>
        <dbReference type="EMBL" id="MET3589881.1"/>
    </source>
</evidence>